<feature type="region of interest" description="Disordered" evidence="8">
    <location>
        <begin position="65"/>
        <end position="93"/>
    </location>
</feature>
<dbReference type="AlphaFoldDB" id="A0A226EDL3"/>
<dbReference type="GO" id="GO:0006884">
    <property type="term" value="P:cell volume homeostasis"/>
    <property type="evidence" value="ECO:0007669"/>
    <property type="project" value="TreeGrafter"/>
</dbReference>
<feature type="domain" description="SLC12A transporter C-terminal" evidence="11">
    <location>
        <begin position="722"/>
        <end position="810"/>
    </location>
</feature>
<organism evidence="12 13">
    <name type="scientific">Folsomia candida</name>
    <name type="common">Springtail</name>
    <dbReference type="NCBI Taxonomy" id="158441"/>
    <lineage>
        <taxon>Eukaryota</taxon>
        <taxon>Metazoa</taxon>
        <taxon>Ecdysozoa</taxon>
        <taxon>Arthropoda</taxon>
        <taxon>Hexapoda</taxon>
        <taxon>Collembola</taxon>
        <taxon>Entomobryomorpha</taxon>
        <taxon>Isotomoidea</taxon>
        <taxon>Isotomidae</taxon>
        <taxon>Proisotominae</taxon>
        <taxon>Folsomia</taxon>
    </lineage>
</organism>
<feature type="transmembrane region" description="Helical" evidence="9">
    <location>
        <begin position="437"/>
        <end position="457"/>
    </location>
</feature>
<evidence type="ECO:0000259" key="10">
    <source>
        <dbReference type="Pfam" id="PF00324"/>
    </source>
</evidence>
<keyword evidence="5 9" id="KW-0812">Transmembrane</keyword>
<comment type="subcellular location">
    <subcellularLocation>
        <location evidence="1">Membrane</location>
        <topology evidence="1">Multi-pass membrane protein</topology>
    </subcellularLocation>
</comment>
<comment type="similarity">
    <text evidence="2">Belongs to the SLC12A transporter family.</text>
</comment>
<dbReference type="InterPro" id="IPR004841">
    <property type="entry name" value="AA-permease/SLC12A_dom"/>
</dbReference>
<keyword evidence="7 9" id="KW-0472">Membrane</keyword>
<evidence type="ECO:0000256" key="5">
    <source>
        <dbReference type="ARBA" id="ARBA00022692"/>
    </source>
</evidence>
<dbReference type="GO" id="GO:0016020">
    <property type="term" value="C:membrane"/>
    <property type="evidence" value="ECO:0007669"/>
    <property type="project" value="UniProtKB-SubCell"/>
</dbReference>
<keyword evidence="4" id="KW-0813">Transport</keyword>
<feature type="transmembrane region" description="Helical" evidence="9">
    <location>
        <begin position="365"/>
        <end position="383"/>
    </location>
</feature>
<feature type="transmembrane region" description="Helical" evidence="9">
    <location>
        <begin position="339"/>
        <end position="359"/>
    </location>
</feature>
<keyword evidence="6 9" id="KW-1133">Transmembrane helix</keyword>
<dbReference type="EMBL" id="LNIX01000004">
    <property type="protein sequence ID" value="OXA55500.1"/>
    <property type="molecule type" value="Genomic_DNA"/>
</dbReference>
<evidence type="ECO:0000256" key="1">
    <source>
        <dbReference type="ARBA" id="ARBA00004141"/>
    </source>
</evidence>
<dbReference type="OrthoDB" id="2020542at2759"/>
<evidence type="ECO:0000313" key="12">
    <source>
        <dbReference type="EMBL" id="OXA55500.1"/>
    </source>
</evidence>
<dbReference type="GO" id="GO:0015379">
    <property type="term" value="F:potassium:chloride symporter activity"/>
    <property type="evidence" value="ECO:0007669"/>
    <property type="project" value="TreeGrafter"/>
</dbReference>
<dbReference type="Gene3D" id="1.20.1740.10">
    <property type="entry name" value="Amino acid/polyamine transporter I"/>
    <property type="match status" value="1"/>
</dbReference>
<keyword evidence="13" id="KW-1185">Reference proteome</keyword>
<feature type="transmembrane region" description="Helical" evidence="9">
    <location>
        <begin position="208"/>
        <end position="229"/>
    </location>
</feature>
<dbReference type="PANTHER" id="PTHR11827:SF72">
    <property type="entry name" value="GH08340P"/>
    <property type="match status" value="1"/>
</dbReference>
<gene>
    <name evidence="12" type="ORF">Fcan01_09165</name>
</gene>
<feature type="compositionally biased region" description="Low complexity" evidence="8">
    <location>
        <begin position="66"/>
        <end position="82"/>
    </location>
</feature>
<sequence length="1069" mass="115905">MCVGGWIFDIICSGDQSLSFGLTHSSQYKYKYVYTTYTSGIGPPAEGNNKLFFSRLDTDAILTLRSSSSSSSAPQEPSISFSNVNYDPNKRGGGTRIQLRMMTSANPTSPNHTNMMTGDGARVSIVGVDPSTSLVPPPASAESAPSLLGRRRPTTEKAPLLSQRRLFNSLSGLANGLNGSSPESSGGYTEFGSSIASLTPPSSTPRTLGTFSGVFCPVALSMFSALLFLRVGFIVGNAGLYFTLIQFAIAYTILLFTVLSICAISTNGAVEGGGAYFMISRTLGPEFGGAIGALFIFANIVSSALYIVGCVEGIVDNFGVGGSLTGSGGGLPTDRTSRFLYCSLINLLNLVVCLVGSSLFAKTSVAVLTVVGVSVLSVIASFFQDEFPVDLPEGNTLARHNNITHAWFTGFNGTTFSENLSPESYGKDYTTESGDTVNFAIVFGVLFSGVTGIMAGANMSGELVNPGKSIPKGTISAVGFTFFVYVLLSFLAAATCSNFLLQNDYIFMMGINLWQPFVTIGILTATFSASLSNLIGASRVLEAVAKDDIFGPVLRFLNSGTTRGGNPIASVLMCFVIVELFLLIGSLNIIAQLNSVLFLLSYFAMNLACLGLDLASAPNFRPAFKYFSAKTAFVGMVGTLAMMFVINAIYASLSIIACLVLVIMLHLLSTSRSASNWGSISQALIFHQVRKYLLLLDSRKDHVKFWRPQMLLLVANPRSACPLIDFVNDLKKSGLYVLGHVYSGEFDEMEVDPATEDYSSWLSLVDHLKVKAFIELTVARTFREGMHHLVRISGLGAMRPNTIVLGFHDDTLPVDFFSSGEAPIPYRTDKFPPATFPMRRDEGQRLREEEYVEVVRDIIKMNKNVVLCRNMALLDKAKVARKKHLFVDVWPINFFSGDANSLMDTSSLFLLQLACILNMTPLWKSLTLRVFLLCTSTTTSAEAASREAELRRMLQILRIKARTVVIPWDSVLGKQLPSGVGAAGEPHPDLFDSAPQWPLKTIRPDYIKAVNDMIKEQAANTAVSFLFLPEIPMDKSEYRLYFHHLTSLSEDVGPMVYVHGVSTVTSTTI</sequence>
<evidence type="ECO:0000259" key="11">
    <source>
        <dbReference type="Pfam" id="PF03522"/>
    </source>
</evidence>
<dbReference type="PANTHER" id="PTHR11827">
    <property type="entry name" value="SOLUTE CARRIER FAMILY 12, CATION COTRANSPORTERS"/>
    <property type="match status" value="1"/>
</dbReference>
<feature type="transmembrane region" description="Helical" evidence="9">
    <location>
        <begin position="640"/>
        <end position="668"/>
    </location>
</feature>
<feature type="transmembrane region" description="Helical" evidence="9">
    <location>
        <begin position="568"/>
        <end position="590"/>
    </location>
</feature>
<evidence type="ECO:0000256" key="6">
    <source>
        <dbReference type="ARBA" id="ARBA00022989"/>
    </source>
</evidence>
<feature type="domain" description="Amino acid permease/ SLC12A" evidence="10">
    <location>
        <begin position="220"/>
        <end position="711"/>
    </location>
</feature>
<comment type="caution">
    <text evidence="12">The sequence shown here is derived from an EMBL/GenBank/DDBJ whole genome shotgun (WGS) entry which is preliminary data.</text>
</comment>
<evidence type="ECO:0000256" key="9">
    <source>
        <dbReference type="SAM" id="Phobius"/>
    </source>
</evidence>
<dbReference type="FunFam" id="1.20.1740.10:FF:000013">
    <property type="entry name" value="Solute carrier family 12 member"/>
    <property type="match status" value="1"/>
</dbReference>
<evidence type="ECO:0000256" key="7">
    <source>
        <dbReference type="ARBA" id="ARBA00023136"/>
    </source>
</evidence>
<dbReference type="Pfam" id="PF03522">
    <property type="entry name" value="SLC12"/>
    <property type="match status" value="1"/>
</dbReference>
<feature type="transmembrane region" description="Helical" evidence="9">
    <location>
        <begin position="513"/>
        <end position="535"/>
    </location>
</feature>
<feature type="transmembrane region" description="Helical" evidence="9">
    <location>
        <begin position="241"/>
        <end position="267"/>
    </location>
</feature>
<dbReference type="InterPro" id="IPR018491">
    <property type="entry name" value="SLC12_C"/>
</dbReference>
<dbReference type="OMA" id="NIKYWRP"/>
<reference evidence="12 13" key="1">
    <citation type="submission" date="2015-12" db="EMBL/GenBank/DDBJ databases">
        <title>The genome of Folsomia candida.</title>
        <authorList>
            <person name="Faddeeva A."/>
            <person name="Derks M.F."/>
            <person name="Anvar Y."/>
            <person name="Smit S."/>
            <person name="Van Straalen N."/>
            <person name="Roelofs D."/>
        </authorList>
    </citation>
    <scope>NUCLEOTIDE SEQUENCE [LARGE SCALE GENOMIC DNA]</scope>
    <source>
        <strain evidence="12 13">VU population</strain>
        <tissue evidence="12">Whole body</tissue>
    </source>
</reference>
<dbReference type="GO" id="GO:0055064">
    <property type="term" value="P:chloride ion homeostasis"/>
    <property type="evidence" value="ECO:0007669"/>
    <property type="project" value="TreeGrafter"/>
</dbReference>
<feature type="transmembrane region" description="Helical" evidence="9">
    <location>
        <begin position="597"/>
        <end position="620"/>
    </location>
</feature>
<evidence type="ECO:0000256" key="4">
    <source>
        <dbReference type="ARBA" id="ARBA00022448"/>
    </source>
</evidence>
<feature type="transmembrane region" description="Helical" evidence="9">
    <location>
        <begin position="477"/>
        <end position="501"/>
    </location>
</feature>
<feature type="transmembrane region" description="Helical" evidence="9">
    <location>
        <begin position="287"/>
        <end position="308"/>
    </location>
</feature>
<evidence type="ECO:0000313" key="13">
    <source>
        <dbReference type="Proteomes" id="UP000198287"/>
    </source>
</evidence>
<evidence type="ECO:0000256" key="8">
    <source>
        <dbReference type="SAM" id="MobiDB-lite"/>
    </source>
</evidence>
<dbReference type="InterPro" id="IPR004842">
    <property type="entry name" value="SLC12A_fam"/>
</dbReference>
<dbReference type="GO" id="GO:0055075">
    <property type="term" value="P:potassium ion homeostasis"/>
    <property type="evidence" value="ECO:0007669"/>
    <property type="project" value="TreeGrafter"/>
</dbReference>
<accession>A0A226EDL3</accession>
<protein>
    <recommendedName>
        <fullName evidence="3">Solute carrier family 12 member 9</fullName>
    </recommendedName>
</protein>
<feature type="region of interest" description="Disordered" evidence="8">
    <location>
        <begin position="130"/>
        <end position="153"/>
    </location>
</feature>
<name>A0A226EDL3_FOLCA</name>
<proteinExistence type="inferred from homology"/>
<dbReference type="Pfam" id="PF00324">
    <property type="entry name" value="AA_permease"/>
    <property type="match status" value="1"/>
</dbReference>
<evidence type="ECO:0000256" key="3">
    <source>
        <dbReference type="ARBA" id="ARBA00019359"/>
    </source>
</evidence>
<evidence type="ECO:0000256" key="2">
    <source>
        <dbReference type="ARBA" id="ARBA00010593"/>
    </source>
</evidence>
<dbReference type="Proteomes" id="UP000198287">
    <property type="component" value="Unassembled WGS sequence"/>
</dbReference>